<keyword evidence="5" id="KW-0472">Membrane</keyword>
<dbReference type="OMA" id="WIRIYYL"/>
<accession>A3LWM4</accession>
<dbReference type="Proteomes" id="UP000002258">
    <property type="component" value="Chromosome 6"/>
</dbReference>
<dbReference type="KEGG" id="pic:PICST_36494"/>
<dbReference type="GO" id="GO:0008270">
    <property type="term" value="F:zinc ion binding"/>
    <property type="evidence" value="ECO:0007669"/>
    <property type="project" value="InterPro"/>
</dbReference>
<dbReference type="InterPro" id="IPR001138">
    <property type="entry name" value="Zn2Cys6_DnaBD"/>
</dbReference>
<evidence type="ECO:0000256" key="3">
    <source>
        <dbReference type="ARBA" id="ARBA00023163"/>
    </source>
</evidence>
<reference evidence="7 8" key="1">
    <citation type="journal article" date="2007" name="Nat. Biotechnol.">
        <title>Genome sequence of the lignocellulose-bioconverting and xylose-fermenting yeast Pichia stipitis.</title>
        <authorList>
            <person name="Jeffries T.W."/>
            <person name="Grigoriev I.V."/>
            <person name="Grimwood J."/>
            <person name="Laplaza J.M."/>
            <person name="Aerts A."/>
            <person name="Salamov A."/>
            <person name="Schmutz J."/>
            <person name="Lindquist E."/>
            <person name="Dehal P."/>
            <person name="Shapiro H."/>
            <person name="Jin Y.S."/>
            <person name="Passoth V."/>
            <person name="Richardson P.M."/>
        </authorList>
    </citation>
    <scope>NUCLEOTIDE SEQUENCE [LARGE SCALE GENOMIC DNA]</scope>
    <source>
        <strain evidence="8">ATCC 58785 / CBS 6054 / NBRC 10063 / NRRL Y-11545</strain>
    </source>
</reference>
<dbReference type="Pfam" id="PF00172">
    <property type="entry name" value="Zn_clus"/>
    <property type="match status" value="1"/>
</dbReference>
<keyword evidence="3" id="KW-0804">Transcription</keyword>
<dbReference type="InterPro" id="IPR007219">
    <property type="entry name" value="XnlR_reg_dom"/>
</dbReference>
<dbReference type="OrthoDB" id="2123952at2759"/>
<dbReference type="CDD" id="cd12148">
    <property type="entry name" value="fungal_TF_MHR"/>
    <property type="match status" value="1"/>
</dbReference>
<dbReference type="RefSeq" id="XP_001385687.2">
    <property type="nucleotide sequence ID" value="XM_001385650.1"/>
</dbReference>
<dbReference type="InParanoid" id="A3LWM4"/>
<evidence type="ECO:0000313" key="8">
    <source>
        <dbReference type="Proteomes" id="UP000002258"/>
    </source>
</evidence>
<keyword evidence="1" id="KW-0479">Metal-binding</keyword>
<dbReference type="PROSITE" id="PS00463">
    <property type="entry name" value="ZN2_CY6_FUNGAL_1"/>
    <property type="match status" value="1"/>
</dbReference>
<feature type="transmembrane region" description="Helical" evidence="5">
    <location>
        <begin position="488"/>
        <end position="507"/>
    </location>
</feature>
<dbReference type="GO" id="GO:0000981">
    <property type="term" value="F:DNA-binding transcription factor activity, RNA polymerase II-specific"/>
    <property type="evidence" value="ECO:0007669"/>
    <property type="project" value="InterPro"/>
</dbReference>
<dbReference type="SUPFAM" id="SSF57701">
    <property type="entry name" value="Zn2/Cys6 DNA-binding domain"/>
    <property type="match status" value="1"/>
</dbReference>
<dbReference type="CDD" id="cd00067">
    <property type="entry name" value="GAL4"/>
    <property type="match status" value="1"/>
</dbReference>
<dbReference type="Pfam" id="PF04082">
    <property type="entry name" value="Fungal_trans"/>
    <property type="match status" value="1"/>
</dbReference>
<evidence type="ECO:0000256" key="4">
    <source>
        <dbReference type="ARBA" id="ARBA00023242"/>
    </source>
</evidence>
<name>A3LWM4_PICST</name>
<proteinExistence type="predicted"/>
<dbReference type="InterPro" id="IPR051127">
    <property type="entry name" value="Fungal_SecMet_Regulators"/>
</dbReference>
<keyword evidence="4" id="KW-0539">Nucleus</keyword>
<feature type="transmembrane region" description="Helical" evidence="5">
    <location>
        <begin position="423"/>
        <end position="442"/>
    </location>
</feature>
<dbReference type="SMART" id="SM00066">
    <property type="entry name" value="GAL4"/>
    <property type="match status" value="1"/>
</dbReference>
<dbReference type="PANTHER" id="PTHR47424:SF14">
    <property type="entry name" value="ZINC FINGER PROTEIN GRT1"/>
    <property type="match status" value="1"/>
</dbReference>
<evidence type="ECO:0000256" key="2">
    <source>
        <dbReference type="ARBA" id="ARBA00023015"/>
    </source>
</evidence>
<dbReference type="PANTHER" id="PTHR47424">
    <property type="entry name" value="REGULATORY PROTEIN GAL4"/>
    <property type="match status" value="1"/>
</dbReference>
<dbReference type="GeneID" id="4840114"/>
<dbReference type="InterPro" id="IPR036864">
    <property type="entry name" value="Zn2-C6_fun-type_DNA-bd_sf"/>
</dbReference>
<evidence type="ECO:0000259" key="6">
    <source>
        <dbReference type="PROSITE" id="PS50048"/>
    </source>
</evidence>
<keyword evidence="8" id="KW-1185">Reference proteome</keyword>
<dbReference type="Gene3D" id="4.10.240.10">
    <property type="entry name" value="Zn(2)-C6 fungal-type DNA-binding domain"/>
    <property type="match status" value="1"/>
</dbReference>
<protein>
    <submittedName>
        <fullName evidence="7">Zinc finger protein</fullName>
    </submittedName>
</protein>
<evidence type="ECO:0000256" key="1">
    <source>
        <dbReference type="ARBA" id="ARBA00022723"/>
    </source>
</evidence>
<dbReference type="GO" id="GO:0003677">
    <property type="term" value="F:DNA binding"/>
    <property type="evidence" value="ECO:0007669"/>
    <property type="project" value="InterPro"/>
</dbReference>
<feature type="domain" description="Zn(2)-C6 fungal-type" evidence="6">
    <location>
        <begin position="16"/>
        <end position="45"/>
    </location>
</feature>
<keyword evidence="2" id="KW-0805">Transcription regulation</keyword>
<dbReference type="GO" id="GO:0006351">
    <property type="term" value="P:DNA-templated transcription"/>
    <property type="evidence" value="ECO:0007669"/>
    <property type="project" value="InterPro"/>
</dbReference>
<dbReference type="eggNOG" id="ENOG502RIW1">
    <property type="taxonomic scope" value="Eukaryota"/>
</dbReference>
<dbReference type="AlphaFoldDB" id="A3LWM4"/>
<gene>
    <name evidence="7" type="ORF">PICST_36494</name>
</gene>
<organism evidence="7 8">
    <name type="scientific">Scheffersomyces stipitis (strain ATCC 58785 / CBS 6054 / NBRC 10063 / NRRL Y-11545)</name>
    <name type="common">Yeast</name>
    <name type="synonym">Pichia stipitis</name>
    <dbReference type="NCBI Taxonomy" id="322104"/>
    <lineage>
        <taxon>Eukaryota</taxon>
        <taxon>Fungi</taxon>
        <taxon>Dikarya</taxon>
        <taxon>Ascomycota</taxon>
        <taxon>Saccharomycotina</taxon>
        <taxon>Pichiomycetes</taxon>
        <taxon>Debaryomycetaceae</taxon>
        <taxon>Scheffersomyces</taxon>
    </lineage>
</organism>
<dbReference type="PROSITE" id="PS50048">
    <property type="entry name" value="ZN2_CY6_FUNGAL_2"/>
    <property type="match status" value="1"/>
</dbReference>
<evidence type="ECO:0000256" key="5">
    <source>
        <dbReference type="SAM" id="Phobius"/>
    </source>
</evidence>
<keyword evidence="5" id="KW-1133">Transmembrane helix</keyword>
<dbReference type="SMART" id="SM00906">
    <property type="entry name" value="Fungal_trans"/>
    <property type="match status" value="1"/>
</dbReference>
<evidence type="ECO:0000313" key="7">
    <source>
        <dbReference type="EMBL" id="ABN67658.2"/>
    </source>
</evidence>
<dbReference type="EMBL" id="CP000500">
    <property type="protein sequence ID" value="ABN67658.2"/>
    <property type="molecule type" value="Genomic_DNA"/>
</dbReference>
<sequence>MSATPFKIRHTRILKACDNCRQRKIKCSGESVCSYCKKYGDPCIYREKTRQSKKVVDRGNIDCGQEVLDMPTFLSVRKSSVNSSTMEYFGPASNFSFVNQLNDYLRLLGKNTTPIDEDQGLRRFGMNLMVLSNPAEDFDCTLSTISVETVNQLITAFLETWHIPCPIFTGEDLFDLSVTTWKQGSAPKHRKALLYLVLSIGAAASYFESTHCSASSTLPLARGFFELSIRTVPEIFTEVSFDAVRIIFLMSLSACNLGDTAQSYLYSGYSVRIAIALGLHKLTKFESQHQCRVWTCAWQWENYWSFCVGRPSCSREDMSIPMVPEDAFTASGYGNKDRFAIHHQHMELRVYFGANCSRIHSQLYDSESDLLAVLKSVEKLSTDIDNKYLGCSDPLLKESQVSDLLLQNTDANACREWFWIRIYYLYLKMVIYRPFMIFYAYLNNSKTEASEKITLLLKSKSNLCVQVAIDISRFIIDLNRKIKMRQPIFFICTYLESASTILLFFIISNRDNIPDTLAESIWEVLQDTCAFLSGSSGPYVGSIKIIANDALKSLHDILLSNNSEIAERTYFGKVLQGVPNHSPDSNVLTEPSSDATSRFNAEKDAQLGDMSTYGLEDFWQQTLDWISIT</sequence>
<keyword evidence="5" id="KW-0812">Transmembrane</keyword>
<dbReference type="HOGENOM" id="CLU_466213_0_0_1"/>